<feature type="transmembrane region" description="Helical" evidence="8">
    <location>
        <begin position="168"/>
        <end position="187"/>
    </location>
</feature>
<keyword evidence="7 8" id="KW-0472">Membrane</keyword>
<proteinExistence type="inferred from homology"/>
<evidence type="ECO:0000256" key="1">
    <source>
        <dbReference type="ARBA" id="ARBA00004651"/>
    </source>
</evidence>
<dbReference type="PROSITE" id="PS50850">
    <property type="entry name" value="MFS"/>
    <property type="match status" value="1"/>
</dbReference>
<dbReference type="KEGG" id="rter:IDM49_09470"/>
<sequence length="415" mass="44089">MSTHAHHKITPLVLVVLASLTAVAPLGIDMYLASLPAISTDLGTTASRAQLTLTSFMVGMGIGQIFIGPMSDKIGRIRPLYVGVVLSTLSALACYFAPTVEFLIAARFFMGASGSFGMVLARAIVTDSTRGLQTAKLMGILMMINGFAPVLAPLIGGFVLSFGTWRTIFIVLTVFMALSALSVFIFLRESLPVERRQTGSILSTYKGIGQVIKIPRYRGFMLTMVLGFGTLFAYVSGSTYVLQNVLGLSQTQFTWVFGVNSLGIVGMSSLVTYLVGRVSQRKMLVFGVLMLLLVSVAITILFSIKIMLVPTLILLFLTTCSVGLIFSNASALAIVQTRHLAGSASSLMGAVQSVVGGIASPLVALGDADAYMPMAFTMLGFAVLTALALFTTPVAPGDWTKQGAEEYARRAGEKL</sequence>
<dbReference type="Proteomes" id="UP000516404">
    <property type="component" value="Chromosome"/>
</dbReference>
<feature type="transmembrane region" description="Helical" evidence="8">
    <location>
        <begin position="137"/>
        <end position="162"/>
    </location>
</feature>
<evidence type="ECO:0000256" key="2">
    <source>
        <dbReference type="ARBA" id="ARBA00006236"/>
    </source>
</evidence>
<keyword evidence="5 8" id="KW-0812">Transmembrane</keyword>
<dbReference type="EMBL" id="CP061539">
    <property type="protein sequence ID" value="QNV37442.1"/>
    <property type="molecule type" value="Genomic_DNA"/>
</dbReference>
<dbReference type="Gene3D" id="1.20.1720.10">
    <property type="entry name" value="Multidrug resistance protein D"/>
    <property type="match status" value="1"/>
</dbReference>
<dbReference type="InterPro" id="IPR004812">
    <property type="entry name" value="Efflux_drug-R_Bcr/CmlA"/>
</dbReference>
<protein>
    <submittedName>
        <fullName evidence="10">Multidrug effflux MFS transporter</fullName>
    </submittedName>
</protein>
<accession>A0A7H2BCP6</accession>
<evidence type="ECO:0000256" key="8">
    <source>
        <dbReference type="SAM" id="Phobius"/>
    </source>
</evidence>
<organism evidence="10 11">
    <name type="scientific">Rothia terrae</name>
    <dbReference type="NCBI Taxonomy" id="396015"/>
    <lineage>
        <taxon>Bacteria</taxon>
        <taxon>Bacillati</taxon>
        <taxon>Actinomycetota</taxon>
        <taxon>Actinomycetes</taxon>
        <taxon>Micrococcales</taxon>
        <taxon>Micrococcaceae</taxon>
        <taxon>Rothia</taxon>
    </lineage>
</organism>
<feature type="transmembrane region" description="Helical" evidence="8">
    <location>
        <begin position="371"/>
        <end position="391"/>
    </location>
</feature>
<feature type="transmembrane region" description="Helical" evidence="8">
    <location>
        <begin position="347"/>
        <end position="365"/>
    </location>
</feature>
<feature type="transmembrane region" description="Helical" evidence="8">
    <location>
        <begin position="80"/>
        <end position="98"/>
    </location>
</feature>
<evidence type="ECO:0000313" key="11">
    <source>
        <dbReference type="Proteomes" id="UP000516404"/>
    </source>
</evidence>
<dbReference type="PANTHER" id="PTHR23502">
    <property type="entry name" value="MAJOR FACILITATOR SUPERFAMILY"/>
    <property type="match status" value="1"/>
</dbReference>
<keyword evidence="4" id="KW-1003">Cell membrane</keyword>
<feature type="transmembrane region" description="Helical" evidence="8">
    <location>
        <begin position="49"/>
        <end position="68"/>
    </location>
</feature>
<feature type="transmembrane region" description="Helical" evidence="8">
    <location>
        <begin position="312"/>
        <end position="335"/>
    </location>
</feature>
<dbReference type="PANTHER" id="PTHR23502:SF132">
    <property type="entry name" value="POLYAMINE TRANSPORTER 2-RELATED"/>
    <property type="match status" value="1"/>
</dbReference>
<evidence type="ECO:0000256" key="6">
    <source>
        <dbReference type="ARBA" id="ARBA00022989"/>
    </source>
</evidence>
<dbReference type="GeneID" id="96624468"/>
<feature type="domain" description="Major facilitator superfamily (MFS) profile" evidence="9">
    <location>
        <begin position="13"/>
        <end position="400"/>
    </location>
</feature>
<dbReference type="InterPro" id="IPR011701">
    <property type="entry name" value="MFS"/>
</dbReference>
<feature type="transmembrane region" description="Helical" evidence="8">
    <location>
        <begin position="283"/>
        <end position="306"/>
    </location>
</feature>
<dbReference type="GO" id="GO:1990961">
    <property type="term" value="P:xenobiotic detoxification by transmembrane export across the plasma membrane"/>
    <property type="evidence" value="ECO:0007669"/>
    <property type="project" value="InterPro"/>
</dbReference>
<keyword evidence="3" id="KW-0813">Transport</keyword>
<evidence type="ECO:0000256" key="5">
    <source>
        <dbReference type="ARBA" id="ARBA00022692"/>
    </source>
</evidence>
<dbReference type="InterPro" id="IPR036259">
    <property type="entry name" value="MFS_trans_sf"/>
</dbReference>
<dbReference type="NCBIfam" id="TIGR00710">
    <property type="entry name" value="efflux_Bcr_CflA"/>
    <property type="match status" value="1"/>
</dbReference>
<evidence type="ECO:0000256" key="7">
    <source>
        <dbReference type="ARBA" id="ARBA00023136"/>
    </source>
</evidence>
<keyword evidence="6 8" id="KW-1133">Transmembrane helix</keyword>
<keyword evidence="11" id="KW-1185">Reference proteome</keyword>
<gene>
    <name evidence="10" type="ORF">IDM49_09470</name>
</gene>
<dbReference type="RefSeq" id="WP_190724332.1">
    <property type="nucleotide sequence ID" value="NZ_CP061539.1"/>
</dbReference>
<reference evidence="10 11" key="1">
    <citation type="submission" date="2020-09" db="EMBL/GenBank/DDBJ databases">
        <title>Investigation of environmental microbes.</title>
        <authorList>
            <person name="Ou Y."/>
            <person name="Kang Q."/>
        </authorList>
    </citation>
    <scope>NUCLEOTIDE SEQUENCE [LARGE SCALE GENOMIC DNA]</scope>
    <source>
        <strain evidence="10 11">KJZ-14</strain>
    </source>
</reference>
<dbReference type="Pfam" id="PF07690">
    <property type="entry name" value="MFS_1"/>
    <property type="match status" value="1"/>
</dbReference>
<comment type="similarity">
    <text evidence="2">Belongs to the major facilitator superfamily. Bcr/CmlA family.</text>
</comment>
<feature type="transmembrane region" description="Helical" evidence="8">
    <location>
        <begin position="253"/>
        <end position="276"/>
    </location>
</feature>
<name>A0A7H2BCP6_9MICC</name>
<dbReference type="SUPFAM" id="SSF103473">
    <property type="entry name" value="MFS general substrate transporter"/>
    <property type="match status" value="1"/>
</dbReference>
<dbReference type="GO" id="GO:0042910">
    <property type="term" value="F:xenobiotic transmembrane transporter activity"/>
    <property type="evidence" value="ECO:0007669"/>
    <property type="project" value="InterPro"/>
</dbReference>
<evidence type="ECO:0000256" key="3">
    <source>
        <dbReference type="ARBA" id="ARBA00022448"/>
    </source>
</evidence>
<dbReference type="GO" id="GO:0005886">
    <property type="term" value="C:plasma membrane"/>
    <property type="evidence" value="ECO:0007669"/>
    <property type="project" value="UniProtKB-SubCell"/>
</dbReference>
<dbReference type="CDD" id="cd17320">
    <property type="entry name" value="MFS_MdfA_MDR_like"/>
    <property type="match status" value="1"/>
</dbReference>
<feature type="transmembrane region" description="Helical" evidence="8">
    <location>
        <begin position="104"/>
        <end position="125"/>
    </location>
</feature>
<dbReference type="InterPro" id="IPR020846">
    <property type="entry name" value="MFS_dom"/>
</dbReference>
<evidence type="ECO:0000313" key="10">
    <source>
        <dbReference type="EMBL" id="QNV37442.1"/>
    </source>
</evidence>
<feature type="transmembrane region" description="Helical" evidence="8">
    <location>
        <begin position="220"/>
        <end position="241"/>
    </location>
</feature>
<comment type="subcellular location">
    <subcellularLocation>
        <location evidence="1">Cell membrane</location>
        <topology evidence="1">Multi-pass membrane protein</topology>
    </subcellularLocation>
</comment>
<dbReference type="AlphaFoldDB" id="A0A7H2BCP6"/>
<evidence type="ECO:0000259" key="9">
    <source>
        <dbReference type="PROSITE" id="PS50850"/>
    </source>
</evidence>
<evidence type="ECO:0000256" key="4">
    <source>
        <dbReference type="ARBA" id="ARBA00022475"/>
    </source>
</evidence>